<name>A0A5B0REW3_PUCGR</name>
<reference evidence="2 3" key="1">
    <citation type="submission" date="2019-05" db="EMBL/GenBank/DDBJ databases">
        <title>Emergence of the Ug99 lineage of the wheat stem rust pathogen through somatic hybridization.</title>
        <authorList>
            <person name="Li F."/>
            <person name="Upadhyaya N.M."/>
            <person name="Sperschneider J."/>
            <person name="Matny O."/>
            <person name="Nguyen-Phuc H."/>
            <person name="Mago R."/>
            <person name="Raley C."/>
            <person name="Miller M.E."/>
            <person name="Silverstein K.A.T."/>
            <person name="Henningsen E."/>
            <person name="Hirsch C.D."/>
            <person name="Visser B."/>
            <person name="Pretorius Z.A."/>
            <person name="Steffenson B.J."/>
            <person name="Schwessinger B."/>
            <person name="Dodds P.N."/>
            <person name="Figueroa M."/>
        </authorList>
    </citation>
    <scope>NUCLEOTIDE SEQUENCE [LARGE SCALE GENOMIC DNA]</scope>
    <source>
        <strain evidence="2 3">Ug99</strain>
    </source>
</reference>
<feature type="region of interest" description="Disordered" evidence="1">
    <location>
        <begin position="157"/>
        <end position="176"/>
    </location>
</feature>
<comment type="caution">
    <text evidence="2">The sequence shown here is derived from an EMBL/GenBank/DDBJ whole genome shotgun (WGS) entry which is preliminary data.</text>
</comment>
<feature type="compositionally biased region" description="Low complexity" evidence="1">
    <location>
        <begin position="157"/>
        <end position="172"/>
    </location>
</feature>
<gene>
    <name evidence="2" type="ORF">PGTUg99_018227</name>
</gene>
<evidence type="ECO:0000256" key="1">
    <source>
        <dbReference type="SAM" id="MobiDB-lite"/>
    </source>
</evidence>
<organism evidence="2 3">
    <name type="scientific">Puccinia graminis f. sp. tritici</name>
    <dbReference type="NCBI Taxonomy" id="56615"/>
    <lineage>
        <taxon>Eukaryota</taxon>
        <taxon>Fungi</taxon>
        <taxon>Dikarya</taxon>
        <taxon>Basidiomycota</taxon>
        <taxon>Pucciniomycotina</taxon>
        <taxon>Pucciniomycetes</taxon>
        <taxon>Pucciniales</taxon>
        <taxon>Pucciniaceae</taxon>
        <taxon>Puccinia</taxon>
    </lineage>
</organism>
<accession>A0A5B0REW3</accession>
<evidence type="ECO:0000313" key="3">
    <source>
        <dbReference type="Proteomes" id="UP000325313"/>
    </source>
</evidence>
<dbReference type="Proteomes" id="UP000325313">
    <property type="component" value="Unassembled WGS sequence"/>
</dbReference>
<proteinExistence type="predicted"/>
<evidence type="ECO:0000313" key="2">
    <source>
        <dbReference type="EMBL" id="KAA1123778.1"/>
    </source>
</evidence>
<sequence length="335" mass="37069">MATRPEGRLLPKRVTFSNIFRRANFPGRLQYRFSKPDFRTSDVPHISRALRANSWQSSLTLFEKNSPVFEDWSTPSSSRKQFSVHQATAYDLRGSPSSSHSLLQTEMTNGLWQGLVLSSLFYFLTIYPSNARHHHHKPRGQQCRTAMSVLPSHFTYNNTAKPTTTPTNTTAPPEDPSKQHIVISLTGIPWQYEGKPIKSTSAGPVQQALTVTMPVNQTTVPGALPSGDLKSTHAKECYKKIGPEQLETVSSGEIACTKWYSRTGYAEGGGVTSRSHFVAGVSVKTDAPKLSILNYFFNLRYAVCGAESGEVYQCSKDEDLVECEPCVELGITSQA</sequence>
<protein>
    <submittedName>
        <fullName evidence="2">Uncharacterized protein</fullName>
    </submittedName>
</protein>
<dbReference type="AlphaFoldDB" id="A0A5B0REW3"/>
<dbReference type="EMBL" id="VDEP01000206">
    <property type="protein sequence ID" value="KAA1123778.1"/>
    <property type="molecule type" value="Genomic_DNA"/>
</dbReference>